<evidence type="ECO:0000313" key="7">
    <source>
        <dbReference type="EMBL" id="CAC27021.1"/>
    </source>
</evidence>
<reference evidence="7 8" key="1">
    <citation type="journal article" date="2001" name="Nature">
        <title>The highly reduced genome of an enslaved algal nucleus.</title>
        <authorList>
            <person name="Douglas S."/>
            <person name="Zauner S."/>
            <person name="Fraunholz M."/>
            <person name="Beaton M."/>
            <person name="Penny S."/>
            <person name="Deng L."/>
            <person name="Wu X."/>
            <person name="Reith M."/>
            <person name="Cavalier-Smith T."/>
            <person name="Maier U."/>
        </authorList>
    </citation>
    <scope>NUCLEOTIDE SEQUENCE [LARGE SCALE GENOMIC DNA]</scope>
</reference>
<dbReference type="InterPro" id="IPR027417">
    <property type="entry name" value="P-loop_NTPase"/>
</dbReference>
<dbReference type="Pfam" id="PF03029">
    <property type="entry name" value="ATP_bind_1"/>
    <property type="match status" value="1"/>
</dbReference>
<dbReference type="SUPFAM" id="SSF52540">
    <property type="entry name" value="P-loop containing nucleoside triphosphate hydrolases"/>
    <property type="match status" value="1"/>
</dbReference>
<comment type="subcellular location">
    <subcellularLocation>
        <location evidence="1">Plastid</location>
        <location evidence="1">Chloroplast</location>
    </subcellularLocation>
</comment>
<keyword evidence="3 6" id="KW-0547">Nucleotide-binding</keyword>
<keyword evidence="5 6" id="KW-0342">GTP-binding</keyword>
<evidence type="ECO:0000256" key="2">
    <source>
        <dbReference type="ARBA" id="ARBA00005290"/>
    </source>
</evidence>
<dbReference type="Gene3D" id="3.40.50.300">
    <property type="entry name" value="P-loop containing nucleotide triphosphate hydrolases"/>
    <property type="match status" value="1"/>
</dbReference>
<evidence type="ECO:0000313" key="8">
    <source>
        <dbReference type="Proteomes" id="UP000242167"/>
    </source>
</evidence>
<dbReference type="EMBL" id="AJ010592">
    <property type="protein sequence ID" value="CAC27021.1"/>
    <property type="molecule type" value="Genomic_DNA"/>
</dbReference>
<dbReference type="RefSeq" id="XP_001713237.1">
    <property type="nucleotide sequence ID" value="XM_001713185.1"/>
</dbReference>
<proteinExistence type="inferred from homology"/>
<dbReference type="GO" id="GO:0005525">
    <property type="term" value="F:GTP binding"/>
    <property type="evidence" value="ECO:0007669"/>
    <property type="project" value="UniProtKB-KW"/>
</dbReference>
<protein>
    <recommendedName>
        <fullName evidence="6">GPN-loop GTPase 2</fullName>
    </recommendedName>
</protein>
<evidence type="ECO:0000256" key="3">
    <source>
        <dbReference type="ARBA" id="ARBA00022741"/>
    </source>
</evidence>
<dbReference type="PANTHER" id="PTHR21231">
    <property type="entry name" value="XPA-BINDING PROTEIN 1-RELATED"/>
    <property type="match status" value="1"/>
</dbReference>
<organism evidence="7 8">
    <name type="scientific">Guillardia theta</name>
    <name type="common">Cryptophyte</name>
    <name type="synonym">Cryptomonas phi</name>
    <dbReference type="NCBI Taxonomy" id="55529"/>
    <lineage>
        <taxon>Eukaryota</taxon>
        <taxon>Cryptophyceae</taxon>
        <taxon>Pyrenomonadales</taxon>
        <taxon>Geminigeraceae</taxon>
        <taxon>Guillardia</taxon>
    </lineage>
</organism>
<accession>Q9AW49</accession>
<sequence>MEEKYVQIVIGSPGAGKSTYCSNIKKIYEFNNQKVIIFTLDTIFSNICGNFYNFDEITNKDEIISETLLGYNGSIVLSLFFFEKNYDFIEKKILFLIFKTNPNVILVDFPGQTETFSCSIWFQKLLKRLKILKYKIIVIHLFDCIYFYDKILNPLLQMTNLLTLYNIDVKYICLISKSFEKKTLKEYKKKKSLFDWNKIFFDDIKELIYEFSNIKFHELNFECVISVKNFLQQINI</sequence>
<evidence type="ECO:0000256" key="6">
    <source>
        <dbReference type="RuleBase" id="RU365059"/>
    </source>
</evidence>
<dbReference type="GO" id="GO:0009507">
    <property type="term" value="C:chloroplast"/>
    <property type="evidence" value="ECO:0007669"/>
    <property type="project" value="UniProtKB-SubCell"/>
</dbReference>
<comment type="subunit">
    <text evidence="6">Binds to RNA polymerase II (RNAPII).</text>
</comment>
<dbReference type="InterPro" id="IPR004130">
    <property type="entry name" value="Gpn"/>
</dbReference>
<dbReference type="GeneID" id="857585"/>
<evidence type="ECO:0000256" key="5">
    <source>
        <dbReference type="ARBA" id="ARBA00023134"/>
    </source>
</evidence>
<comment type="similarity">
    <text evidence="2 6">Belongs to the GPN-loop GTPase family.</text>
</comment>
<evidence type="ECO:0000256" key="1">
    <source>
        <dbReference type="ARBA" id="ARBA00004229"/>
    </source>
</evidence>
<dbReference type="GO" id="GO:0003924">
    <property type="term" value="F:GTPase activity"/>
    <property type="evidence" value="ECO:0007669"/>
    <property type="project" value="TreeGrafter"/>
</dbReference>
<dbReference type="GO" id="GO:0000428">
    <property type="term" value="C:DNA-directed RNA polymerase complex"/>
    <property type="evidence" value="ECO:0007669"/>
    <property type="project" value="UniProtKB-KW"/>
</dbReference>
<dbReference type="AlphaFoldDB" id="Q9AW49"/>
<name>Q9AW49_GUITH</name>
<evidence type="ECO:0000256" key="4">
    <source>
        <dbReference type="ARBA" id="ARBA00022801"/>
    </source>
</evidence>
<comment type="function">
    <text evidence="6">Small GTPase required for proper localization of RNA polymerase II and III (RNAPII and RNAPIII). May act at an RNAP assembly step prior to nuclear import.</text>
</comment>
<keyword evidence="4 6" id="KW-0378">Hydrolase</keyword>
<dbReference type="Proteomes" id="UP000242167">
    <property type="component" value="Nucleomorph 2"/>
</dbReference>
<dbReference type="PANTHER" id="PTHR21231:SF3">
    <property type="entry name" value="GPN-LOOP GTPASE 2"/>
    <property type="match status" value="1"/>
</dbReference>